<dbReference type="EMBL" id="KX119167">
    <property type="protein sequence ID" value="ANJ01459.1"/>
    <property type="molecule type" value="Genomic_DNA"/>
</dbReference>
<feature type="transmembrane region" description="Helical" evidence="1">
    <location>
        <begin position="6"/>
        <end position="29"/>
    </location>
</feature>
<name>A0A191UJ11_9EUCA</name>
<geneLocation type="mitochondrion" evidence="2"/>
<keyword evidence="2" id="KW-0496">Mitochondrion</keyword>
<evidence type="ECO:0000256" key="1">
    <source>
        <dbReference type="SAM" id="Phobius"/>
    </source>
</evidence>
<accession>A0A191UJ11</accession>
<evidence type="ECO:0000313" key="2">
    <source>
        <dbReference type="EMBL" id="ANJ01459.1"/>
    </source>
</evidence>
<dbReference type="GeneID" id="28253901"/>
<dbReference type="AlphaFoldDB" id="A0A191UJ11"/>
<gene>
    <name evidence="2" type="primary">atp8</name>
</gene>
<keyword evidence="1" id="KW-0472">Membrane</keyword>
<dbReference type="CTD" id="4509"/>
<reference evidence="2" key="1">
    <citation type="submission" date="2016-04" db="EMBL/GenBank/DDBJ databases">
        <title>Whole mitogenome of Cherax sp. ASM from West Papua, Indonesia.</title>
        <authorList>
            <person name="Lee Y.P."/>
            <person name="Eprilurahman R."/>
            <person name="Gan H.M."/>
            <person name="Austin C."/>
        </authorList>
    </citation>
    <scope>NUCLEOTIDE SEQUENCE</scope>
    <source>
        <strain evidence="2">ASM1</strain>
    </source>
</reference>
<organism evidence="2">
    <name type="scientific">Cherax sp. HMG-2016</name>
    <dbReference type="NCBI Taxonomy" id="1856836"/>
    <lineage>
        <taxon>Eukaryota</taxon>
        <taxon>Metazoa</taxon>
        <taxon>Ecdysozoa</taxon>
        <taxon>Arthropoda</taxon>
        <taxon>Crustacea</taxon>
        <taxon>Multicrustacea</taxon>
        <taxon>Malacostraca</taxon>
        <taxon>Eumalacostraca</taxon>
        <taxon>Eucarida</taxon>
        <taxon>Decapoda</taxon>
        <taxon>Pleocyemata</taxon>
        <taxon>Astacidea</taxon>
        <taxon>Parastacoidea</taxon>
        <taxon>Parastacidae</taxon>
        <taxon>Cherax</taxon>
    </lineage>
</organism>
<proteinExistence type="predicted"/>
<keyword evidence="1" id="KW-0812">Transmembrane</keyword>
<protein>
    <submittedName>
        <fullName evidence="2">ATP synthase F0 subunit 8</fullName>
    </submittedName>
</protein>
<dbReference type="RefSeq" id="YP_009261664.1">
    <property type="nucleotide sequence ID" value="NC_030514.1"/>
</dbReference>
<keyword evidence="1" id="KW-1133">Transmembrane helix</keyword>
<sequence length="52" mass="6397">MPQMSPLLWLNLFFMFILGYILFSVINFFSKLPIKTETFIHKPTLLEKFWKW</sequence>